<feature type="domain" description="Cytochrome c" evidence="8">
    <location>
        <begin position="31"/>
        <end position="131"/>
    </location>
</feature>
<proteinExistence type="predicted"/>
<dbReference type="Proteomes" id="UP000237682">
    <property type="component" value="Unassembled WGS sequence"/>
</dbReference>
<keyword evidence="10" id="KW-1185">Reference proteome</keyword>
<keyword evidence="1" id="KW-0813">Transport</keyword>
<evidence type="ECO:0000256" key="3">
    <source>
        <dbReference type="ARBA" id="ARBA00022723"/>
    </source>
</evidence>
<keyword evidence="3 6" id="KW-0479">Metal-binding</keyword>
<organism evidence="9 10">
    <name type="scientific">Labrys okinawensis</name>
    <dbReference type="NCBI Taxonomy" id="346911"/>
    <lineage>
        <taxon>Bacteria</taxon>
        <taxon>Pseudomonadati</taxon>
        <taxon>Pseudomonadota</taxon>
        <taxon>Alphaproteobacteria</taxon>
        <taxon>Hyphomicrobiales</taxon>
        <taxon>Xanthobacteraceae</taxon>
        <taxon>Labrys</taxon>
    </lineage>
</organism>
<name>A0A2S9Q7U6_9HYPH</name>
<dbReference type="GO" id="GO:0046872">
    <property type="term" value="F:metal ion binding"/>
    <property type="evidence" value="ECO:0007669"/>
    <property type="project" value="UniProtKB-KW"/>
</dbReference>
<evidence type="ECO:0000313" key="10">
    <source>
        <dbReference type="Proteomes" id="UP000237682"/>
    </source>
</evidence>
<dbReference type="PRINTS" id="PR00604">
    <property type="entry name" value="CYTCHRMECIAB"/>
</dbReference>
<comment type="caution">
    <text evidence="9">The sequence shown here is derived from an EMBL/GenBank/DDBJ whole genome shotgun (WGS) entry which is preliminary data.</text>
</comment>
<evidence type="ECO:0000256" key="2">
    <source>
        <dbReference type="ARBA" id="ARBA00022617"/>
    </source>
</evidence>
<dbReference type="GO" id="GO:0020037">
    <property type="term" value="F:heme binding"/>
    <property type="evidence" value="ECO:0007669"/>
    <property type="project" value="InterPro"/>
</dbReference>
<feature type="signal peptide" evidence="7">
    <location>
        <begin position="1"/>
        <end position="29"/>
    </location>
</feature>
<dbReference type="GO" id="GO:0009055">
    <property type="term" value="F:electron transfer activity"/>
    <property type="evidence" value="ECO:0007669"/>
    <property type="project" value="InterPro"/>
</dbReference>
<evidence type="ECO:0000313" key="9">
    <source>
        <dbReference type="EMBL" id="PRH85428.1"/>
    </source>
</evidence>
<evidence type="ECO:0000259" key="8">
    <source>
        <dbReference type="PROSITE" id="PS51007"/>
    </source>
</evidence>
<dbReference type="OrthoDB" id="9805828at2"/>
<dbReference type="AlphaFoldDB" id="A0A2S9Q7U6"/>
<gene>
    <name evidence="9" type="ORF">C5L14_20785</name>
</gene>
<feature type="chain" id="PRO_5015497700" evidence="7">
    <location>
        <begin position="30"/>
        <end position="134"/>
    </location>
</feature>
<dbReference type="PANTHER" id="PTHR11961">
    <property type="entry name" value="CYTOCHROME C"/>
    <property type="match status" value="1"/>
</dbReference>
<keyword evidence="7" id="KW-0732">Signal</keyword>
<dbReference type="Pfam" id="PF00034">
    <property type="entry name" value="Cytochrom_C"/>
    <property type="match status" value="1"/>
</dbReference>
<evidence type="ECO:0000256" key="1">
    <source>
        <dbReference type="ARBA" id="ARBA00022448"/>
    </source>
</evidence>
<keyword evidence="5 6" id="KW-0408">Iron</keyword>
<keyword evidence="2 6" id="KW-0349">Heme</keyword>
<dbReference type="Gene3D" id="1.10.760.10">
    <property type="entry name" value="Cytochrome c-like domain"/>
    <property type="match status" value="1"/>
</dbReference>
<evidence type="ECO:0000256" key="5">
    <source>
        <dbReference type="ARBA" id="ARBA00023004"/>
    </source>
</evidence>
<reference evidence="9 10" key="1">
    <citation type="submission" date="2018-02" db="EMBL/GenBank/DDBJ databases">
        <title>Whole genome sequencing of endophytic bacterium.</title>
        <authorList>
            <person name="Eedara R."/>
            <person name="Podile A.R."/>
        </authorList>
    </citation>
    <scope>NUCLEOTIDE SEQUENCE [LARGE SCALE GENOMIC DNA]</scope>
    <source>
        <strain evidence="9 10">RP1T</strain>
    </source>
</reference>
<dbReference type="PROSITE" id="PS51007">
    <property type="entry name" value="CYTC"/>
    <property type="match status" value="1"/>
</dbReference>
<dbReference type="SUPFAM" id="SSF46626">
    <property type="entry name" value="Cytochrome c"/>
    <property type="match status" value="1"/>
</dbReference>
<evidence type="ECO:0000256" key="4">
    <source>
        <dbReference type="ARBA" id="ARBA00022982"/>
    </source>
</evidence>
<evidence type="ECO:0000256" key="6">
    <source>
        <dbReference type="PROSITE-ProRule" id="PRU00433"/>
    </source>
</evidence>
<evidence type="ECO:0000256" key="7">
    <source>
        <dbReference type="SAM" id="SignalP"/>
    </source>
</evidence>
<sequence length="134" mass="14188">MMGGTRGRMGRVLAAIAGAWLLGICAAQADDDLAAAQKQFVTSCGTCHVVDPKAGPRQGPNLAGLIGRKAGTYPGYKYSAALANAGFTWDADNLDKWITNAQAFKPGTTMPYRQADPAKRARIIAYLKSLSVEK</sequence>
<protein>
    <submittedName>
        <fullName evidence="9">Cytochrome C</fullName>
    </submittedName>
</protein>
<dbReference type="InterPro" id="IPR009056">
    <property type="entry name" value="Cyt_c-like_dom"/>
</dbReference>
<dbReference type="InterPro" id="IPR002327">
    <property type="entry name" value="Cyt_c_1A/1B"/>
</dbReference>
<dbReference type="InterPro" id="IPR036909">
    <property type="entry name" value="Cyt_c-like_dom_sf"/>
</dbReference>
<accession>A0A2S9Q7U6</accession>
<dbReference type="EMBL" id="PUEJ01000008">
    <property type="protein sequence ID" value="PRH85428.1"/>
    <property type="molecule type" value="Genomic_DNA"/>
</dbReference>
<keyword evidence="4" id="KW-0249">Electron transport</keyword>